<protein>
    <recommendedName>
        <fullName evidence="2">Reverse transcriptase domain-containing protein</fullName>
    </recommendedName>
</protein>
<dbReference type="Gene3D" id="3.10.10.10">
    <property type="entry name" value="HIV Type 1 Reverse Transcriptase, subunit A, domain 1"/>
    <property type="match status" value="1"/>
</dbReference>
<evidence type="ECO:0000313" key="3">
    <source>
        <dbReference type="EMBL" id="CAK7943084.1"/>
    </source>
</evidence>
<dbReference type="PANTHER" id="PTHR33064">
    <property type="entry name" value="POL PROTEIN"/>
    <property type="match status" value="1"/>
</dbReference>
<comment type="caution">
    <text evidence="3">The sequence shown here is derived from an EMBL/GenBank/DDBJ whole genome shotgun (WGS) entry which is preliminary data.</text>
</comment>
<dbReference type="PANTHER" id="PTHR33064:SF37">
    <property type="entry name" value="RIBONUCLEASE H"/>
    <property type="match status" value="1"/>
</dbReference>
<dbReference type="Pfam" id="PF00078">
    <property type="entry name" value="RVT_1"/>
    <property type="match status" value="1"/>
</dbReference>
<name>A0AAV1V876_9STRA</name>
<dbReference type="InterPro" id="IPR043502">
    <property type="entry name" value="DNA/RNA_pol_sf"/>
</dbReference>
<evidence type="ECO:0000259" key="2">
    <source>
        <dbReference type="Pfam" id="PF00078"/>
    </source>
</evidence>
<evidence type="ECO:0000313" key="4">
    <source>
        <dbReference type="Proteomes" id="UP001162060"/>
    </source>
</evidence>
<feature type="domain" description="Reverse transcriptase" evidence="2">
    <location>
        <begin position="18"/>
        <end position="117"/>
    </location>
</feature>
<organism evidence="3 4">
    <name type="scientific">Peronospora matthiolae</name>
    <dbReference type="NCBI Taxonomy" id="2874970"/>
    <lineage>
        <taxon>Eukaryota</taxon>
        <taxon>Sar</taxon>
        <taxon>Stramenopiles</taxon>
        <taxon>Oomycota</taxon>
        <taxon>Peronosporomycetes</taxon>
        <taxon>Peronosporales</taxon>
        <taxon>Peronosporaceae</taxon>
        <taxon>Peronospora</taxon>
    </lineage>
</organism>
<reference evidence="3" key="1">
    <citation type="submission" date="2024-01" db="EMBL/GenBank/DDBJ databases">
        <authorList>
            <person name="Webb A."/>
        </authorList>
    </citation>
    <scope>NUCLEOTIDE SEQUENCE</scope>
    <source>
        <strain evidence="3">Pm1</strain>
    </source>
</reference>
<feature type="compositionally biased region" description="Low complexity" evidence="1">
    <location>
        <begin position="141"/>
        <end position="154"/>
    </location>
</feature>
<feature type="region of interest" description="Disordered" evidence="1">
    <location>
        <begin position="128"/>
        <end position="154"/>
    </location>
</feature>
<dbReference type="EMBL" id="CAKLBY020000287">
    <property type="protein sequence ID" value="CAK7943084.1"/>
    <property type="molecule type" value="Genomic_DNA"/>
</dbReference>
<dbReference type="AlphaFoldDB" id="A0AAV1V876"/>
<dbReference type="CDD" id="cd01647">
    <property type="entry name" value="RT_LTR"/>
    <property type="match status" value="1"/>
</dbReference>
<dbReference type="Proteomes" id="UP001162060">
    <property type="component" value="Unassembled WGS sequence"/>
</dbReference>
<sequence length="154" mass="17288">MPQSSTSPWASPIVVITKKNGVDIRLCIDYRRANHLTRLMVYPMPLISDLLEGLDKDLWYCSLDMASGCWVVEMTERAKLISAFVTPFGLFEWLRMPFGLKNAPQFYQRLVDNALYGYLKIGRISDSDSQTDVLKGGKPETGSTTVHTGTATLH</sequence>
<dbReference type="SUPFAM" id="SSF56672">
    <property type="entry name" value="DNA/RNA polymerases"/>
    <property type="match status" value="1"/>
</dbReference>
<proteinExistence type="predicted"/>
<dbReference type="InterPro" id="IPR000477">
    <property type="entry name" value="RT_dom"/>
</dbReference>
<dbReference type="InterPro" id="IPR051320">
    <property type="entry name" value="Viral_Replic_Matur_Polypro"/>
</dbReference>
<evidence type="ECO:0000256" key="1">
    <source>
        <dbReference type="SAM" id="MobiDB-lite"/>
    </source>
</evidence>
<accession>A0AAV1V876</accession>
<gene>
    <name evidence="3" type="ORF">PM001_LOCUS28234</name>
</gene>